<comment type="similarity">
    <text evidence="2">Belongs to the tRNA methyltransferase O family.</text>
</comment>
<protein>
    <recommendedName>
        <fullName evidence="3">TsaA-like domain-containing protein</fullName>
    </recommendedName>
</protein>
<gene>
    <name evidence="4" type="ORF">SDC9_206873</name>
</gene>
<dbReference type="EMBL" id="VSSQ01132836">
    <property type="protein sequence ID" value="MPN59153.1"/>
    <property type="molecule type" value="Genomic_DNA"/>
</dbReference>
<name>A0A645JHS5_9ZZZZ</name>
<keyword evidence="1" id="KW-0949">S-adenosyl-L-methionine</keyword>
<dbReference type="PANTHER" id="PTHR12818:SF0">
    <property type="entry name" value="TRNA (ADENINE(37)-N6)-METHYLTRANSFERASE"/>
    <property type="match status" value="1"/>
</dbReference>
<accession>A0A645JHS5</accession>
<dbReference type="InterPro" id="IPR023370">
    <property type="entry name" value="TrmO-like_N"/>
</dbReference>
<dbReference type="Gene3D" id="2.40.30.70">
    <property type="entry name" value="YaeB-like"/>
    <property type="match status" value="1"/>
</dbReference>
<evidence type="ECO:0000259" key="3">
    <source>
        <dbReference type="PROSITE" id="PS51668"/>
    </source>
</evidence>
<proteinExistence type="inferred from homology"/>
<dbReference type="InterPro" id="IPR040372">
    <property type="entry name" value="YaeB-like"/>
</dbReference>
<dbReference type="Pfam" id="PF01980">
    <property type="entry name" value="TrmO_N"/>
    <property type="match status" value="1"/>
</dbReference>
<evidence type="ECO:0000256" key="2">
    <source>
        <dbReference type="ARBA" id="ARBA00033753"/>
    </source>
</evidence>
<evidence type="ECO:0000256" key="1">
    <source>
        <dbReference type="ARBA" id="ARBA00022691"/>
    </source>
</evidence>
<dbReference type="AlphaFoldDB" id="A0A645JHS5"/>
<dbReference type="SUPFAM" id="SSF118196">
    <property type="entry name" value="YaeB-like"/>
    <property type="match status" value="1"/>
</dbReference>
<dbReference type="PROSITE" id="PS51668">
    <property type="entry name" value="TSAA_2"/>
    <property type="match status" value="1"/>
</dbReference>
<dbReference type="InterPro" id="IPR036413">
    <property type="entry name" value="YaeB-like_sf"/>
</dbReference>
<feature type="domain" description="TsaA-like" evidence="3">
    <location>
        <begin position="1"/>
        <end position="69"/>
    </location>
</feature>
<comment type="caution">
    <text evidence="4">The sequence shown here is derived from an EMBL/GenBank/DDBJ whole genome shotgun (WGS) entry which is preliminary data.</text>
</comment>
<dbReference type="PANTHER" id="PTHR12818">
    <property type="entry name" value="TRNA (ADENINE(37)-N6)-METHYLTRANSFERASE"/>
    <property type="match status" value="1"/>
</dbReference>
<sequence length="83" mass="9215">MHPRGRKDLPLVGLFATRSPARPNPIGISVVRLIKVDKNLLTVRGLDAIDGTPVLDVKPYLPQNDRIENPVIPEWAQVLARES</sequence>
<dbReference type="InterPro" id="IPR036414">
    <property type="entry name" value="YaeB_N_sf"/>
</dbReference>
<organism evidence="4">
    <name type="scientific">bioreactor metagenome</name>
    <dbReference type="NCBI Taxonomy" id="1076179"/>
    <lineage>
        <taxon>unclassified sequences</taxon>
        <taxon>metagenomes</taxon>
        <taxon>ecological metagenomes</taxon>
    </lineage>
</organism>
<evidence type="ECO:0000313" key="4">
    <source>
        <dbReference type="EMBL" id="MPN59153.1"/>
    </source>
</evidence>
<reference evidence="4" key="1">
    <citation type="submission" date="2019-08" db="EMBL/GenBank/DDBJ databases">
        <authorList>
            <person name="Kucharzyk K."/>
            <person name="Murdoch R.W."/>
            <person name="Higgins S."/>
            <person name="Loffler F."/>
        </authorList>
    </citation>
    <scope>NUCLEOTIDE SEQUENCE</scope>
</reference>